<organism evidence="8 9">
    <name type="scientific">Komagataeibacter saccharivorans</name>
    <dbReference type="NCBI Taxonomy" id="265959"/>
    <lineage>
        <taxon>Bacteria</taxon>
        <taxon>Pseudomonadati</taxon>
        <taxon>Pseudomonadota</taxon>
        <taxon>Alphaproteobacteria</taxon>
        <taxon>Acetobacterales</taxon>
        <taxon>Acetobacteraceae</taxon>
        <taxon>Komagataeibacter</taxon>
    </lineage>
</organism>
<feature type="domain" description="Rieske" evidence="7">
    <location>
        <begin position="44"/>
        <end position="150"/>
    </location>
</feature>
<evidence type="ECO:0000256" key="2">
    <source>
        <dbReference type="ARBA" id="ARBA00022714"/>
    </source>
</evidence>
<dbReference type="GO" id="GO:0005506">
    <property type="term" value="F:iron ion binding"/>
    <property type="evidence" value="ECO:0007669"/>
    <property type="project" value="InterPro"/>
</dbReference>
<dbReference type="GO" id="GO:0018618">
    <property type="term" value="F:anthranilate 1,2-dioxygenase (deaminating, decarboxylating) activity"/>
    <property type="evidence" value="ECO:0007669"/>
    <property type="project" value="UniProtKB-EC"/>
</dbReference>
<dbReference type="CDD" id="cd08884">
    <property type="entry name" value="RHO_alpha_C_GbcA-like"/>
    <property type="match status" value="1"/>
</dbReference>
<evidence type="ECO:0000256" key="3">
    <source>
        <dbReference type="ARBA" id="ARBA00022723"/>
    </source>
</evidence>
<reference evidence="8 9" key="1">
    <citation type="submission" date="2017-08" db="EMBL/GenBank/DDBJ databases">
        <title>Complete genome sequence of Gluconacetobacter saccharivorans CV1 isolated from Fermented Vinegar.</title>
        <authorList>
            <person name="Kim S.-Y."/>
        </authorList>
    </citation>
    <scope>NUCLEOTIDE SEQUENCE [LARGE SCALE GENOMIC DNA]</scope>
    <source>
        <strain evidence="8 9">CV1</strain>
    </source>
</reference>
<dbReference type="RefSeq" id="WP_102323076.1">
    <property type="nucleotide sequence ID" value="NZ_CP023036.1"/>
</dbReference>
<dbReference type="InterPro" id="IPR001663">
    <property type="entry name" value="Rng_hydr_dOase-A"/>
</dbReference>
<proteinExistence type="predicted"/>
<keyword evidence="5" id="KW-0408">Iron</keyword>
<dbReference type="CDD" id="cd03469">
    <property type="entry name" value="Rieske_RO_Alpha_N"/>
    <property type="match status" value="1"/>
</dbReference>
<dbReference type="InterPro" id="IPR036922">
    <property type="entry name" value="Rieske_2Fe-2S_sf"/>
</dbReference>
<comment type="cofactor">
    <cofactor evidence="1">
        <name>Fe cation</name>
        <dbReference type="ChEBI" id="CHEBI:24875"/>
    </cofactor>
</comment>
<evidence type="ECO:0000313" key="8">
    <source>
        <dbReference type="EMBL" id="AXY22481.1"/>
    </source>
</evidence>
<accession>A0A347WC88</accession>
<keyword evidence="3" id="KW-0479">Metal-binding</keyword>
<evidence type="ECO:0000256" key="1">
    <source>
        <dbReference type="ARBA" id="ARBA00001962"/>
    </source>
</evidence>
<evidence type="ECO:0000256" key="6">
    <source>
        <dbReference type="ARBA" id="ARBA00023014"/>
    </source>
</evidence>
<dbReference type="PANTHER" id="PTHR43756">
    <property type="entry name" value="CHOLINE MONOOXYGENASE, CHLOROPLASTIC"/>
    <property type="match status" value="1"/>
</dbReference>
<dbReference type="KEGG" id="ksc:CD178_01718"/>
<gene>
    <name evidence="8" type="primary">andAc</name>
    <name evidence="8" type="ORF">CD178_01718</name>
</gene>
<dbReference type="SUPFAM" id="SSF50022">
    <property type="entry name" value="ISP domain"/>
    <property type="match status" value="1"/>
</dbReference>
<evidence type="ECO:0000256" key="5">
    <source>
        <dbReference type="ARBA" id="ARBA00023004"/>
    </source>
</evidence>
<evidence type="ECO:0000259" key="7">
    <source>
        <dbReference type="PROSITE" id="PS51296"/>
    </source>
</evidence>
<dbReference type="SUPFAM" id="SSF55961">
    <property type="entry name" value="Bet v1-like"/>
    <property type="match status" value="1"/>
</dbReference>
<dbReference type="Pfam" id="PF00355">
    <property type="entry name" value="Rieske"/>
    <property type="match status" value="1"/>
</dbReference>
<dbReference type="Gene3D" id="3.90.380.10">
    <property type="entry name" value="Naphthalene 1,2-dioxygenase Alpha Subunit, Chain A, domain 1"/>
    <property type="match status" value="1"/>
</dbReference>
<keyword evidence="9" id="KW-1185">Reference proteome</keyword>
<keyword evidence="2" id="KW-0001">2Fe-2S</keyword>
<dbReference type="EC" id="1.14.12.1" evidence="8"/>
<name>A0A347WC88_9PROT</name>
<keyword evidence="8" id="KW-0223">Dioxygenase</keyword>
<keyword evidence="4 8" id="KW-0560">Oxidoreductase</keyword>
<dbReference type="InterPro" id="IPR017941">
    <property type="entry name" value="Rieske_2Fe-2S"/>
</dbReference>
<dbReference type="OrthoDB" id="7456916at2"/>
<dbReference type="AlphaFoldDB" id="A0A347WC88"/>
<dbReference type="PRINTS" id="PR00090">
    <property type="entry name" value="RNGDIOXGNASE"/>
</dbReference>
<dbReference type="PANTHER" id="PTHR43756:SF5">
    <property type="entry name" value="CHOLINE MONOOXYGENASE, CHLOROPLASTIC"/>
    <property type="match status" value="1"/>
</dbReference>
<keyword evidence="6" id="KW-0411">Iron-sulfur</keyword>
<dbReference type="PROSITE" id="PS51296">
    <property type="entry name" value="RIESKE"/>
    <property type="match status" value="1"/>
</dbReference>
<evidence type="ECO:0000313" key="9">
    <source>
        <dbReference type="Proteomes" id="UP000264120"/>
    </source>
</evidence>
<dbReference type="InterPro" id="IPR015879">
    <property type="entry name" value="Ring_hydroxy_dOase_asu_C_dom"/>
</dbReference>
<sequence>MQGQQTSIPALLRSRKPGFTLPADLYCRSDVFDADMDVFFHRHWIFVGLECDVPEPGDIYSVDFGPTSIVLVRGDDEQVRAFYNVCRHRGARIAPPGRDVVGKLVCPYHQWVYDLSGDLVHARDMGDDFDHACHGLRRVNLRNIGGLLFACLSDDAPSDIADLETTMLPRLAPYDLAHAKVAFEADIIEEGNWKLVIENNRECYHCAANHPELCTSFIALDFGYDPAGLEGAERAQADAHEALYTTRMTEWEAQGFPSRAVEHVAGHVTNFRTQRLMMAGPGESQTPDGRAACSRLLGHMTRKDLGDVHLWTHNSWHHFMGDHALSVIVIPLSPDRTLVRTKWLVHQDAVEGVDYDVENLTAVWKATNVQDAELVGLAQQGVSNYGYQPGPYSRFTEQQLDTFMTWYVDRMQANGY</sequence>
<dbReference type="GO" id="GO:0051537">
    <property type="term" value="F:2 iron, 2 sulfur cluster binding"/>
    <property type="evidence" value="ECO:0007669"/>
    <property type="project" value="UniProtKB-KW"/>
</dbReference>
<dbReference type="Pfam" id="PF00848">
    <property type="entry name" value="Ring_hydroxyl_A"/>
    <property type="match status" value="1"/>
</dbReference>
<protein>
    <submittedName>
        <fullName evidence="8">Anthranilate 1,2-dioxygenase large subunit</fullName>
        <ecNumber evidence="8">1.14.12.1</ecNumber>
    </submittedName>
</protein>
<evidence type="ECO:0000256" key="4">
    <source>
        <dbReference type="ARBA" id="ARBA00023002"/>
    </source>
</evidence>
<dbReference type="EMBL" id="CP023036">
    <property type="protein sequence ID" value="AXY22481.1"/>
    <property type="molecule type" value="Genomic_DNA"/>
</dbReference>
<dbReference type="Gene3D" id="2.102.10.10">
    <property type="entry name" value="Rieske [2Fe-2S] iron-sulphur domain"/>
    <property type="match status" value="1"/>
</dbReference>
<dbReference type="Proteomes" id="UP000264120">
    <property type="component" value="Chromosome"/>
</dbReference>